<evidence type="ECO:0000313" key="2">
    <source>
        <dbReference type="EMBL" id="KAK7757876.1"/>
    </source>
</evidence>
<proteinExistence type="predicted"/>
<reference evidence="2 3" key="1">
    <citation type="submission" date="2024-02" db="EMBL/GenBank/DDBJ databases">
        <title>De novo assembly and annotation of 12 fungi associated with fruit tree decline syndrome in Ontario, Canada.</title>
        <authorList>
            <person name="Sulman M."/>
            <person name="Ellouze W."/>
            <person name="Ilyukhin E."/>
        </authorList>
    </citation>
    <scope>NUCLEOTIDE SEQUENCE [LARGE SCALE GENOMIC DNA]</scope>
    <source>
        <strain evidence="2 3">M11/M66-122</strain>
    </source>
</reference>
<gene>
    <name evidence="2" type="ORF">SLS62_000254</name>
</gene>
<feature type="region of interest" description="Disordered" evidence="1">
    <location>
        <begin position="276"/>
        <end position="309"/>
    </location>
</feature>
<protein>
    <submittedName>
        <fullName evidence="2">Uncharacterized protein</fullName>
    </submittedName>
</protein>
<accession>A0AAN9V266</accession>
<dbReference type="AlphaFoldDB" id="A0AAN9V266"/>
<feature type="region of interest" description="Disordered" evidence="1">
    <location>
        <begin position="324"/>
        <end position="378"/>
    </location>
</feature>
<evidence type="ECO:0000313" key="3">
    <source>
        <dbReference type="Proteomes" id="UP001320420"/>
    </source>
</evidence>
<organism evidence="2 3">
    <name type="scientific">Diatrype stigma</name>
    <dbReference type="NCBI Taxonomy" id="117547"/>
    <lineage>
        <taxon>Eukaryota</taxon>
        <taxon>Fungi</taxon>
        <taxon>Dikarya</taxon>
        <taxon>Ascomycota</taxon>
        <taxon>Pezizomycotina</taxon>
        <taxon>Sordariomycetes</taxon>
        <taxon>Xylariomycetidae</taxon>
        <taxon>Xylariales</taxon>
        <taxon>Diatrypaceae</taxon>
        <taxon>Diatrype</taxon>
    </lineage>
</organism>
<sequence>MELQPPLTANVLAHIPSFQAAVQLISPLDDNAWELLKPRLLAQKAEAERREQQEQELTAHLRSAQERLQDHGKPEATNAETKQLIDKNWDDAQAPLRTQISSFADEIIRDGWDQGHKVNKENSSQFVADVLLYVRKRFYAEIAKNVAAASAAGQKPACDPPEGPFTQKLTLENMKWLFDVKVKLHTDYFQKELFFCNGCEGNNNKAYGFEGVVQHYAAKHTSALSRGSVVVHWRAEWPEIPPFKPDPEVGINTLPQSHPPFSVTPPLTMFIHGLSNNKEMRPRRKPNTTDEKQVMRQPIMRSPATQYSSIDRLFQDDRNSANDAKFRNQNVGSKKHEAPSAQTSKKRKGRKLGTTGTKPEVASEQDAVAEEEQRRQEEEIRAMWAAERAEAARLASSSAQPFTREDEEGISQPGTCSTSRHPDEPSSLPAPGIISSDRSVHSSTDPEAPIVESDEEDLTADLISYLNQQEVISPCFITLGVPTTRDYRQQHAIMLNMINANEILAMRITPVTLKSHEGQAPGFTLTHMSLFVSGMIAVNTISGGRLNTSLHKLMMPMGLLGRFIVKSLSNTRCMSTTCVLCGLYMRLSLGLMFRCENRRT</sequence>
<keyword evidence="3" id="KW-1185">Reference proteome</keyword>
<comment type="caution">
    <text evidence="2">The sequence shown here is derived from an EMBL/GenBank/DDBJ whole genome shotgun (WGS) entry which is preliminary data.</text>
</comment>
<name>A0AAN9V266_9PEZI</name>
<evidence type="ECO:0000256" key="1">
    <source>
        <dbReference type="SAM" id="MobiDB-lite"/>
    </source>
</evidence>
<feature type="region of interest" description="Disordered" evidence="1">
    <location>
        <begin position="392"/>
        <end position="453"/>
    </location>
</feature>
<dbReference type="Proteomes" id="UP001320420">
    <property type="component" value="Unassembled WGS sequence"/>
</dbReference>
<dbReference type="EMBL" id="JAKJXP020000001">
    <property type="protein sequence ID" value="KAK7757876.1"/>
    <property type="molecule type" value="Genomic_DNA"/>
</dbReference>